<reference evidence="2" key="1">
    <citation type="journal article" date="2023" name="Science">
        <title>Genome structures resolve the early diversification of teleost fishes.</title>
        <authorList>
            <person name="Parey E."/>
            <person name="Louis A."/>
            <person name="Montfort J."/>
            <person name="Bouchez O."/>
            <person name="Roques C."/>
            <person name="Iampietro C."/>
            <person name="Lluch J."/>
            <person name="Castinel A."/>
            <person name="Donnadieu C."/>
            <person name="Desvignes T."/>
            <person name="Floi Bucao C."/>
            <person name="Jouanno E."/>
            <person name="Wen M."/>
            <person name="Mejri S."/>
            <person name="Dirks R."/>
            <person name="Jansen H."/>
            <person name="Henkel C."/>
            <person name="Chen W.J."/>
            <person name="Zahm M."/>
            <person name="Cabau C."/>
            <person name="Klopp C."/>
            <person name="Thompson A.W."/>
            <person name="Robinson-Rechavi M."/>
            <person name="Braasch I."/>
            <person name="Lecointre G."/>
            <person name="Bobe J."/>
            <person name="Postlethwait J.H."/>
            <person name="Berthelot C."/>
            <person name="Roest Crollius H."/>
            <person name="Guiguen Y."/>
        </authorList>
    </citation>
    <scope>NUCLEOTIDE SEQUENCE</scope>
    <source>
        <strain evidence="2">NC1722</strain>
    </source>
</reference>
<protein>
    <submittedName>
        <fullName evidence="2">Uncharacterized protein</fullName>
    </submittedName>
</protein>
<name>A0AAD7RYK3_9TELE</name>
<evidence type="ECO:0000313" key="2">
    <source>
        <dbReference type="EMBL" id="KAJ8392572.1"/>
    </source>
</evidence>
<feature type="compositionally biased region" description="Polar residues" evidence="1">
    <location>
        <begin position="16"/>
        <end position="28"/>
    </location>
</feature>
<organism evidence="2 3">
    <name type="scientific">Aldrovandia affinis</name>
    <dbReference type="NCBI Taxonomy" id="143900"/>
    <lineage>
        <taxon>Eukaryota</taxon>
        <taxon>Metazoa</taxon>
        <taxon>Chordata</taxon>
        <taxon>Craniata</taxon>
        <taxon>Vertebrata</taxon>
        <taxon>Euteleostomi</taxon>
        <taxon>Actinopterygii</taxon>
        <taxon>Neopterygii</taxon>
        <taxon>Teleostei</taxon>
        <taxon>Notacanthiformes</taxon>
        <taxon>Halosauridae</taxon>
        <taxon>Aldrovandia</taxon>
    </lineage>
</organism>
<sequence>MALGRGPSREHHHPALSSNPVKTASNRGSRARGYSAEHSSPAWVHRAPGFHTYHTQECRRKEKLPRSAVKLAAMPEWSACAGSDRQRRGRRGTCSPESRVSAALTPRRLLFHAAGWCAEGLAAAGAPQWPLLLSSGNRTLRYSAKPGPLIQSRWRLCDISEESHVQVQ</sequence>
<evidence type="ECO:0000313" key="3">
    <source>
        <dbReference type="Proteomes" id="UP001221898"/>
    </source>
</evidence>
<dbReference type="AlphaFoldDB" id="A0AAD7RYK3"/>
<dbReference type="Proteomes" id="UP001221898">
    <property type="component" value="Unassembled WGS sequence"/>
</dbReference>
<dbReference type="EMBL" id="JAINUG010000145">
    <property type="protein sequence ID" value="KAJ8392572.1"/>
    <property type="molecule type" value="Genomic_DNA"/>
</dbReference>
<keyword evidence="3" id="KW-1185">Reference proteome</keyword>
<evidence type="ECO:0000256" key="1">
    <source>
        <dbReference type="SAM" id="MobiDB-lite"/>
    </source>
</evidence>
<proteinExistence type="predicted"/>
<accession>A0AAD7RYK3</accession>
<gene>
    <name evidence="2" type="ORF">AAFF_G00074500</name>
</gene>
<comment type="caution">
    <text evidence="2">The sequence shown here is derived from an EMBL/GenBank/DDBJ whole genome shotgun (WGS) entry which is preliminary data.</text>
</comment>
<feature type="region of interest" description="Disordered" evidence="1">
    <location>
        <begin position="1"/>
        <end position="40"/>
    </location>
</feature>